<keyword evidence="1" id="KW-0472">Membrane</keyword>
<feature type="transmembrane region" description="Helical" evidence="1">
    <location>
        <begin position="323"/>
        <end position="343"/>
    </location>
</feature>
<protein>
    <submittedName>
        <fullName evidence="2">Uncharacterized protein</fullName>
    </submittedName>
</protein>
<dbReference type="EMBL" id="BQXS01011102">
    <property type="protein sequence ID" value="GKT35955.1"/>
    <property type="molecule type" value="Genomic_DNA"/>
</dbReference>
<proteinExistence type="predicted"/>
<sequence>MGETTYKVIGIVSIILSFCICVTGFILILHGVSGPYFDAMENYYFDSIDNSKYPSFDPSTVEAQLTNLRLNLAMKYYEYPDDVTLPFISFYGSQSAQDNDTEDLCDTYKIMQQKEFASSCEYVMSDVDAKHFKKKYGFIPSDGVYSLQSMSDINSFGFPNAATIPWDVTPDLLVSYSDCSTLPCVSEGNRTIGSYTAVDEESYLSQKKCDKRDGYICDEESSHYLGNSACITISYPDTIVATYSYTNSKVGAPLGAVINGVYTIGSSFTDSSHTQSHSSGTCGDQAAFPATNTQFYLYHENSICTHYLDQYPKGFGNDPTTPLVWGIVIFVIGACICVVGLLVSIQGQKKLRELAMPLNETADFGEHMSLYSPGAPDIGSAPEAINTEW</sequence>
<name>A0ABQ5KU16_9EUKA</name>
<reference evidence="2" key="1">
    <citation type="submission" date="2022-03" db="EMBL/GenBank/DDBJ databases">
        <title>Draft genome sequence of Aduncisulcus paluster, a free-living microaerophilic Fornicata.</title>
        <authorList>
            <person name="Yuyama I."/>
            <person name="Kume K."/>
            <person name="Tamura T."/>
            <person name="Inagaki Y."/>
            <person name="Hashimoto T."/>
        </authorList>
    </citation>
    <scope>NUCLEOTIDE SEQUENCE</scope>
    <source>
        <strain evidence="2">NY0171</strain>
    </source>
</reference>
<feature type="transmembrane region" description="Helical" evidence="1">
    <location>
        <begin position="12"/>
        <end position="32"/>
    </location>
</feature>
<accession>A0ABQ5KU16</accession>
<evidence type="ECO:0000313" key="2">
    <source>
        <dbReference type="EMBL" id="GKT35955.1"/>
    </source>
</evidence>
<keyword evidence="1" id="KW-1133">Transmembrane helix</keyword>
<evidence type="ECO:0000256" key="1">
    <source>
        <dbReference type="SAM" id="Phobius"/>
    </source>
</evidence>
<keyword evidence="3" id="KW-1185">Reference proteome</keyword>
<gene>
    <name evidence="2" type="ORF">ADUPG1_009009</name>
</gene>
<evidence type="ECO:0000313" key="3">
    <source>
        <dbReference type="Proteomes" id="UP001057375"/>
    </source>
</evidence>
<comment type="caution">
    <text evidence="2">The sequence shown here is derived from an EMBL/GenBank/DDBJ whole genome shotgun (WGS) entry which is preliminary data.</text>
</comment>
<dbReference type="Proteomes" id="UP001057375">
    <property type="component" value="Unassembled WGS sequence"/>
</dbReference>
<keyword evidence="1" id="KW-0812">Transmembrane</keyword>
<organism evidence="2 3">
    <name type="scientific">Aduncisulcus paluster</name>
    <dbReference type="NCBI Taxonomy" id="2918883"/>
    <lineage>
        <taxon>Eukaryota</taxon>
        <taxon>Metamonada</taxon>
        <taxon>Carpediemonas-like organisms</taxon>
        <taxon>Aduncisulcus</taxon>
    </lineage>
</organism>